<organism evidence="1 2">
    <name type="scientific">Palleniella muris</name>
    <dbReference type="NCBI Taxonomy" id="3038145"/>
    <lineage>
        <taxon>Bacteria</taxon>
        <taxon>Pseudomonadati</taxon>
        <taxon>Bacteroidota</taxon>
        <taxon>Bacteroidia</taxon>
        <taxon>Bacteroidales</taxon>
        <taxon>Prevotellaceae</taxon>
        <taxon>Palleniella</taxon>
    </lineage>
</organism>
<evidence type="ECO:0000313" key="1">
    <source>
        <dbReference type="EMBL" id="TGX80506.1"/>
    </source>
</evidence>
<proteinExistence type="predicted"/>
<sequence length="194" mass="23182">MAKKSERQELLQLYRELMTDKHMIVRNEGRREIIIYSMTKPDGKTLSISYANREDLRGWREPTPESIVEKLLKKSRQHATTKRKLEKSSLATQKEMAWIGEHRALIPYLLEYAETKDTEYCCFRDFICKTRLNNGMGFGAWWRKIVGIGTWQLKWRTSQQSEIFRKRKLPEFNRHTILCLPLAWLPKEHTETKH</sequence>
<reference evidence="1" key="1">
    <citation type="submission" date="2019-04" db="EMBL/GenBank/DDBJ databases">
        <title>Microbes associate with the intestines of laboratory mice.</title>
        <authorList>
            <person name="Navarre W."/>
            <person name="Wong E."/>
            <person name="Huang K."/>
            <person name="Tropini C."/>
            <person name="Ng K."/>
            <person name="Yu B."/>
        </authorList>
    </citation>
    <scope>NUCLEOTIDE SEQUENCE</scope>
    <source>
        <strain evidence="1">NM73_A23</strain>
    </source>
</reference>
<gene>
    <name evidence="1" type="ORF">E5358_12685</name>
</gene>
<accession>A0AC61QNS6</accession>
<keyword evidence="2" id="KW-1185">Reference proteome</keyword>
<dbReference type="EMBL" id="SRZC01000025">
    <property type="protein sequence ID" value="TGX80506.1"/>
    <property type="molecule type" value="Genomic_DNA"/>
</dbReference>
<dbReference type="Proteomes" id="UP000308886">
    <property type="component" value="Unassembled WGS sequence"/>
</dbReference>
<protein>
    <submittedName>
        <fullName evidence="1">Uncharacterized protein</fullName>
    </submittedName>
</protein>
<name>A0AC61QNS6_9BACT</name>
<evidence type="ECO:0000313" key="2">
    <source>
        <dbReference type="Proteomes" id="UP000308886"/>
    </source>
</evidence>
<comment type="caution">
    <text evidence="1">The sequence shown here is derived from an EMBL/GenBank/DDBJ whole genome shotgun (WGS) entry which is preliminary data.</text>
</comment>